<protein>
    <recommendedName>
        <fullName evidence="10">Fucolectin tachylectin-4 pentraxin-1 domain-containing protein</fullName>
    </recommendedName>
</protein>
<sequence>MTVLTILFMKMPVGYWRKFLPNTTSLMLILLISNQKVGCLRNFALNKFAYQSSTIVYNGFKWTADKAVDGNTNGSKPENSNTCSATNQGQGNHTWEVDIGWNIIVKNITVYGRNSDVSIPDQLSGFQVFVGNSSNPWTSERPLKEQGGSSNNVHVFSSIDYVGRFVSVVRWNQTIMTLCEVTVEGECLDGVFSAFCNLTCGKCKEGRPCDKDNGTCPGGCDRGLKGTRCDIRCENGTYGSDCQEICGYCMRGNLSCSTIDGHCKEGCQEGWKGETCKLVCETGTYGPGCNEICGNCLNGSCSIKDGKCTGGCLAGYKGDNCKLGVRNLALNKFAYQSSTLLYNGFQWTADKAVDGNTNGSDPDNSRTCSATNMSQGNHTWEVDIGFQILIKTIIVYERTNTGNQLHGFQVFVGNGSNPWTSNPPLPKRQSPNYKHVFASVNSVGRYVSVVRLNQNIVTLCEVEVEGECLDGVFSEFCNMTCGNCDEARPCDKDSGDCLSGCDRGWKGARCDMRIQDTASTGINGAAIGGIAGTVIVVAVMTVAVVIAVVKWKRRRMKTTQTPHLGAIESQDKDKVTSEIYWNTGNDVSEGSVGYSKANANTALDEPSSALYEQLGETAQNETSVYTVINDATKENDKKNKVSSNVDYAQQLLSIEKEINAMEKKKNDLILKKRKLLKKLASAESIEK</sequence>
<dbReference type="SMART" id="SM00607">
    <property type="entry name" value="FTP"/>
    <property type="match status" value="1"/>
</dbReference>
<feature type="transmembrane region" description="Helical" evidence="9">
    <location>
        <begin position="525"/>
        <end position="549"/>
    </location>
</feature>
<dbReference type="PANTHER" id="PTHR45713">
    <property type="entry name" value="FTP DOMAIN-CONTAINING PROTEIN"/>
    <property type="match status" value="1"/>
</dbReference>
<evidence type="ECO:0000256" key="6">
    <source>
        <dbReference type="ARBA" id="ARBA00022837"/>
    </source>
</evidence>
<keyword evidence="4" id="KW-0479">Metal-binding</keyword>
<keyword evidence="12" id="KW-1185">Reference proteome</keyword>
<gene>
    <name evidence="11" type="ORF">ACJMK2_021324</name>
</gene>
<dbReference type="GO" id="GO:0001868">
    <property type="term" value="P:regulation of complement activation, lectin pathway"/>
    <property type="evidence" value="ECO:0007669"/>
    <property type="project" value="UniProtKB-ARBA"/>
</dbReference>
<name>A0ABD3TI84_SINWO</name>
<dbReference type="InterPro" id="IPR006585">
    <property type="entry name" value="FTP1"/>
</dbReference>
<evidence type="ECO:0000256" key="3">
    <source>
        <dbReference type="ARBA" id="ARBA00011233"/>
    </source>
</evidence>
<reference evidence="11 12" key="1">
    <citation type="submission" date="2024-11" db="EMBL/GenBank/DDBJ databases">
        <title>Chromosome-level genome assembly of the freshwater bivalve Anodonta woodiana.</title>
        <authorList>
            <person name="Chen X."/>
        </authorList>
    </citation>
    <scope>NUCLEOTIDE SEQUENCE [LARGE SCALE GENOMIC DNA]</scope>
    <source>
        <strain evidence="11">MN2024</strain>
        <tissue evidence="11">Gills</tissue>
    </source>
</reference>
<feature type="domain" description="Fucolectin tachylectin-4 pentraxin-1" evidence="10">
    <location>
        <begin position="325"/>
        <end position="470"/>
    </location>
</feature>
<dbReference type="GO" id="GO:0046872">
    <property type="term" value="F:metal ion binding"/>
    <property type="evidence" value="ECO:0007669"/>
    <property type="project" value="UniProtKB-KW"/>
</dbReference>
<keyword evidence="9" id="KW-1133">Transmembrane helix</keyword>
<keyword evidence="9" id="KW-0472">Membrane</keyword>
<evidence type="ECO:0000259" key="10">
    <source>
        <dbReference type="SMART" id="SM00607"/>
    </source>
</evidence>
<dbReference type="AlphaFoldDB" id="A0ABD3TI84"/>
<dbReference type="Gene3D" id="2.60.120.260">
    <property type="entry name" value="Galactose-binding domain-like"/>
    <property type="match status" value="2"/>
</dbReference>
<dbReference type="SUPFAM" id="SSF49785">
    <property type="entry name" value="Galactose-binding domain-like"/>
    <property type="match status" value="2"/>
</dbReference>
<evidence type="ECO:0000313" key="11">
    <source>
        <dbReference type="EMBL" id="KAL3835863.1"/>
    </source>
</evidence>
<keyword evidence="7" id="KW-1015">Disulfide bond</keyword>
<dbReference type="InterPro" id="IPR051941">
    <property type="entry name" value="BG_Antigen-Binding_Lectin"/>
</dbReference>
<dbReference type="Pfam" id="PF22633">
    <property type="entry name" value="F5_F8_type_C_2"/>
    <property type="match status" value="2"/>
</dbReference>
<organism evidence="11 12">
    <name type="scientific">Sinanodonta woodiana</name>
    <name type="common">Chinese pond mussel</name>
    <name type="synonym">Anodonta woodiana</name>
    <dbReference type="NCBI Taxonomy" id="1069815"/>
    <lineage>
        <taxon>Eukaryota</taxon>
        <taxon>Metazoa</taxon>
        <taxon>Spiralia</taxon>
        <taxon>Lophotrochozoa</taxon>
        <taxon>Mollusca</taxon>
        <taxon>Bivalvia</taxon>
        <taxon>Autobranchia</taxon>
        <taxon>Heteroconchia</taxon>
        <taxon>Palaeoheterodonta</taxon>
        <taxon>Unionida</taxon>
        <taxon>Unionoidea</taxon>
        <taxon>Unionidae</taxon>
        <taxon>Unioninae</taxon>
        <taxon>Sinanodonta</taxon>
    </lineage>
</organism>
<dbReference type="Proteomes" id="UP001634394">
    <property type="component" value="Unassembled WGS sequence"/>
</dbReference>
<keyword evidence="9" id="KW-0812">Transmembrane</keyword>
<evidence type="ECO:0000256" key="2">
    <source>
        <dbReference type="ARBA" id="ARBA00010147"/>
    </source>
</evidence>
<evidence type="ECO:0000256" key="9">
    <source>
        <dbReference type="SAM" id="Phobius"/>
    </source>
</evidence>
<evidence type="ECO:0000256" key="5">
    <source>
        <dbReference type="ARBA" id="ARBA00022734"/>
    </source>
</evidence>
<dbReference type="PANTHER" id="PTHR45713:SF6">
    <property type="entry name" value="F5_8 TYPE C DOMAIN-CONTAINING PROTEIN"/>
    <property type="match status" value="1"/>
</dbReference>
<keyword evidence="8" id="KW-0175">Coiled coil</keyword>
<evidence type="ECO:0000313" key="12">
    <source>
        <dbReference type="Proteomes" id="UP001634394"/>
    </source>
</evidence>
<evidence type="ECO:0000256" key="7">
    <source>
        <dbReference type="ARBA" id="ARBA00023157"/>
    </source>
</evidence>
<keyword evidence="6" id="KW-0106">Calcium</keyword>
<evidence type="ECO:0000256" key="4">
    <source>
        <dbReference type="ARBA" id="ARBA00022723"/>
    </source>
</evidence>
<dbReference type="EMBL" id="JBJQND010000018">
    <property type="protein sequence ID" value="KAL3835863.1"/>
    <property type="molecule type" value="Genomic_DNA"/>
</dbReference>
<feature type="coiled-coil region" evidence="8">
    <location>
        <begin position="644"/>
        <end position="678"/>
    </location>
</feature>
<evidence type="ECO:0000256" key="1">
    <source>
        <dbReference type="ARBA" id="ARBA00002219"/>
    </source>
</evidence>
<accession>A0ABD3TI84</accession>
<proteinExistence type="inferred from homology"/>
<dbReference type="GO" id="GO:0010185">
    <property type="term" value="P:regulation of cellular defense response"/>
    <property type="evidence" value="ECO:0007669"/>
    <property type="project" value="UniProtKB-ARBA"/>
</dbReference>
<dbReference type="GO" id="GO:0042806">
    <property type="term" value="F:fucose binding"/>
    <property type="evidence" value="ECO:0007669"/>
    <property type="project" value="UniProtKB-ARBA"/>
</dbReference>
<keyword evidence="5" id="KW-0430">Lectin</keyword>
<dbReference type="Gene3D" id="2.170.300.10">
    <property type="entry name" value="Tie2 ligand-binding domain superfamily"/>
    <property type="match status" value="1"/>
</dbReference>
<comment type="caution">
    <text evidence="11">The sequence shown here is derived from an EMBL/GenBank/DDBJ whole genome shotgun (WGS) entry which is preliminary data.</text>
</comment>
<evidence type="ECO:0000256" key="8">
    <source>
        <dbReference type="SAM" id="Coils"/>
    </source>
</evidence>
<comment type="function">
    <text evidence="1">Acts as a defensive agent. Recognizes blood group fucosylated oligosaccharides including A, B, H and Lewis B-type antigens. Does not recognize Lewis A antigen and has low affinity for monovalent haptens.</text>
</comment>
<dbReference type="InterPro" id="IPR008979">
    <property type="entry name" value="Galactose-bd-like_sf"/>
</dbReference>
<comment type="similarity">
    <text evidence="2">Belongs to the fucolectin family.</text>
</comment>
<comment type="subunit">
    <text evidence="3">Homotrimer.</text>
</comment>